<keyword evidence="3" id="KW-1185">Reference proteome</keyword>
<dbReference type="Pfam" id="PF11804">
    <property type="entry name" value="DUF3325"/>
    <property type="match status" value="1"/>
</dbReference>
<gene>
    <name evidence="2" type="ORF">B2M20_14815</name>
</gene>
<dbReference type="EMBL" id="MWPQ01000051">
    <property type="protein sequence ID" value="OPH82021.1"/>
    <property type="molecule type" value="Genomic_DNA"/>
</dbReference>
<feature type="transmembrane region" description="Helical" evidence="1">
    <location>
        <begin position="44"/>
        <end position="63"/>
    </location>
</feature>
<proteinExistence type="predicted"/>
<protein>
    <recommendedName>
        <fullName evidence="4">DUF3325 domain-containing protein</fullName>
    </recommendedName>
</protein>
<dbReference type="RefSeq" id="WP_079447806.1">
    <property type="nucleotide sequence ID" value="NZ_MWPQ01000051.1"/>
</dbReference>
<dbReference type="Proteomes" id="UP000189940">
    <property type="component" value="Unassembled WGS sequence"/>
</dbReference>
<evidence type="ECO:0000313" key="2">
    <source>
        <dbReference type="EMBL" id="OPH82021.1"/>
    </source>
</evidence>
<evidence type="ECO:0000256" key="1">
    <source>
        <dbReference type="SAM" id="Phobius"/>
    </source>
</evidence>
<evidence type="ECO:0008006" key="4">
    <source>
        <dbReference type="Google" id="ProtNLM"/>
    </source>
</evidence>
<keyword evidence="1" id="KW-0472">Membrane</keyword>
<dbReference type="OrthoDB" id="7306737at2"/>
<reference evidence="2 3" key="1">
    <citation type="submission" date="2017-02" db="EMBL/GenBank/DDBJ databases">
        <title>Genome sequence of the nitrite-oxidizing bacterium Nitrobacter vulgaris strain Ab1.</title>
        <authorList>
            <person name="Mellbye B.L."/>
            <person name="Davis E.W."/>
            <person name="Spieck E."/>
            <person name="Chang J.H."/>
            <person name="Bottomley P.J."/>
            <person name="Sayavedra-Soto L.A."/>
        </authorList>
    </citation>
    <scope>NUCLEOTIDE SEQUENCE [LARGE SCALE GENOMIC DNA]</scope>
    <source>
        <strain evidence="2 3">Ab1</strain>
    </source>
</reference>
<accession>A0A1V4HVL7</accession>
<keyword evidence="1" id="KW-1133">Transmembrane helix</keyword>
<dbReference type="InterPro" id="IPR021762">
    <property type="entry name" value="DUF3325"/>
</dbReference>
<keyword evidence="1" id="KW-0812">Transmembrane</keyword>
<sequence>MLDALYLLAAFVANYIAFACLALVQRHHWHAVFGTPDCPRLGRLLLKVVGILSFATAFAVIQWREGSEYGILLWVTELPVAAALVVATLSFKPKLLKLLAALPARA</sequence>
<evidence type="ECO:0000313" key="3">
    <source>
        <dbReference type="Proteomes" id="UP000189940"/>
    </source>
</evidence>
<dbReference type="STRING" id="29421.B2M20_14815"/>
<name>A0A1V4HVL7_NITVU</name>
<organism evidence="2 3">
    <name type="scientific">Nitrobacter vulgaris</name>
    <dbReference type="NCBI Taxonomy" id="29421"/>
    <lineage>
        <taxon>Bacteria</taxon>
        <taxon>Pseudomonadati</taxon>
        <taxon>Pseudomonadota</taxon>
        <taxon>Alphaproteobacteria</taxon>
        <taxon>Hyphomicrobiales</taxon>
        <taxon>Nitrobacteraceae</taxon>
        <taxon>Nitrobacter</taxon>
    </lineage>
</organism>
<feature type="transmembrane region" description="Helical" evidence="1">
    <location>
        <begin position="69"/>
        <end position="91"/>
    </location>
</feature>
<comment type="caution">
    <text evidence="2">The sequence shown here is derived from an EMBL/GenBank/DDBJ whole genome shotgun (WGS) entry which is preliminary data.</text>
</comment>
<feature type="transmembrane region" description="Helical" evidence="1">
    <location>
        <begin position="6"/>
        <end position="24"/>
    </location>
</feature>
<dbReference type="AlphaFoldDB" id="A0A1V4HVL7"/>